<dbReference type="Gene3D" id="1.10.150.120">
    <property type="entry name" value="[2Fe-2S]-binding domain"/>
    <property type="match status" value="1"/>
</dbReference>
<dbReference type="SUPFAM" id="SSF55447">
    <property type="entry name" value="CO dehydrogenase flavoprotein C-terminal domain-like"/>
    <property type="match status" value="1"/>
</dbReference>
<dbReference type="Gene3D" id="3.30.465.10">
    <property type="match status" value="1"/>
</dbReference>
<dbReference type="AlphaFoldDB" id="A0A4Y3TZE4"/>
<evidence type="ECO:0000256" key="4">
    <source>
        <dbReference type="ARBA" id="ARBA00023002"/>
    </source>
</evidence>
<dbReference type="Proteomes" id="UP000317730">
    <property type="component" value="Unassembled WGS sequence"/>
</dbReference>
<dbReference type="NCBIfam" id="TIGR02963">
    <property type="entry name" value="xanthine_xdhA"/>
    <property type="match status" value="1"/>
</dbReference>
<keyword evidence="5" id="KW-0408">Iron</keyword>
<dbReference type="SUPFAM" id="SSF56176">
    <property type="entry name" value="FAD-binding/transporter-associated domain-like"/>
    <property type="match status" value="1"/>
</dbReference>
<keyword evidence="2" id="KW-0479">Metal-binding</keyword>
<dbReference type="SMART" id="SM01092">
    <property type="entry name" value="CO_deh_flav_C"/>
    <property type="match status" value="1"/>
</dbReference>
<dbReference type="GO" id="GO:0004854">
    <property type="term" value="F:xanthine dehydrogenase activity"/>
    <property type="evidence" value="ECO:0007669"/>
    <property type="project" value="InterPro"/>
</dbReference>
<feature type="domain" description="FAD-binding PCMH-type" evidence="7">
    <location>
        <begin position="193"/>
        <end position="366"/>
    </location>
</feature>
<dbReference type="PROSITE" id="PS51085">
    <property type="entry name" value="2FE2S_FER_2"/>
    <property type="match status" value="1"/>
</dbReference>
<dbReference type="EMBL" id="BJMV01000013">
    <property type="protein sequence ID" value="GEB86390.1"/>
    <property type="molecule type" value="Genomic_DNA"/>
</dbReference>
<dbReference type="Pfam" id="PF01799">
    <property type="entry name" value="Fer2_2"/>
    <property type="match status" value="1"/>
</dbReference>
<dbReference type="InterPro" id="IPR002346">
    <property type="entry name" value="Mopterin_DH_FAD-bd"/>
</dbReference>
<proteinExistence type="predicted"/>
<dbReference type="InterPro" id="IPR012175">
    <property type="entry name" value="Xanth_DH_ssu_bac"/>
</dbReference>
<dbReference type="PROSITE" id="PS00197">
    <property type="entry name" value="2FE2S_FER_1"/>
    <property type="match status" value="1"/>
</dbReference>
<organism evidence="8 9">
    <name type="scientific">Acetobacter peroxydans</name>
    <dbReference type="NCBI Taxonomy" id="104098"/>
    <lineage>
        <taxon>Bacteria</taxon>
        <taxon>Pseudomonadati</taxon>
        <taxon>Pseudomonadota</taxon>
        <taxon>Alphaproteobacteria</taxon>
        <taxon>Acetobacterales</taxon>
        <taxon>Acetobacteraceae</taxon>
        <taxon>Acetobacter</taxon>
    </lineage>
</organism>
<evidence type="ECO:0000313" key="8">
    <source>
        <dbReference type="EMBL" id="GEB86390.1"/>
    </source>
</evidence>
<dbReference type="InterPro" id="IPR016167">
    <property type="entry name" value="FAD-bd_PCMH_sub1"/>
</dbReference>
<dbReference type="InterPro" id="IPR012675">
    <property type="entry name" value="Beta-grasp_dom_sf"/>
</dbReference>
<dbReference type="SUPFAM" id="SSF54292">
    <property type="entry name" value="2Fe-2S ferredoxin-like"/>
    <property type="match status" value="1"/>
</dbReference>
<dbReference type="InterPro" id="IPR016169">
    <property type="entry name" value="FAD-bd_PCMH_sub2"/>
</dbReference>
<name>A0A4Y3TZE4_9PROT</name>
<comment type="caution">
    <text evidence="8">The sequence shown here is derived from an EMBL/GenBank/DDBJ whole genome shotgun (WGS) entry which is preliminary data.</text>
</comment>
<evidence type="ECO:0000259" key="7">
    <source>
        <dbReference type="PROSITE" id="PS51387"/>
    </source>
</evidence>
<keyword evidence="3" id="KW-0274">FAD</keyword>
<dbReference type="Gene3D" id="3.30.43.10">
    <property type="entry name" value="Uridine Diphospho-n-acetylenolpyruvylglucosamine Reductase, domain 2"/>
    <property type="match status" value="1"/>
</dbReference>
<dbReference type="PROSITE" id="PS51387">
    <property type="entry name" value="FAD_PCMH"/>
    <property type="match status" value="1"/>
</dbReference>
<dbReference type="Gene3D" id="3.10.20.30">
    <property type="match status" value="1"/>
</dbReference>
<dbReference type="Pfam" id="PF00111">
    <property type="entry name" value="Fer2"/>
    <property type="match status" value="1"/>
</dbReference>
<evidence type="ECO:0000256" key="2">
    <source>
        <dbReference type="ARBA" id="ARBA00022723"/>
    </source>
</evidence>
<dbReference type="InterPro" id="IPR036318">
    <property type="entry name" value="FAD-bd_PCMH-like_sf"/>
</dbReference>
<dbReference type="GO" id="GO:0051537">
    <property type="term" value="F:2 iron, 2 sulfur cluster binding"/>
    <property type="evidence" value="ECO:0007669"/>
    <property type="project" value="InterPro"/>
</dbReference>
<dbReference type="Pfam" id="PF00941">
    <property type="entry name" value="FAD_binding_5"/>
    <property type="match status" value="1"/>
</dbReference>
<dbReference type="InterPro" id="IPR016208">
    <property type="entry name" value="Ald_Oxase/xanthine_DH-like"/>
</dbReference>
<reference evidence="8 9" key="1">
    <citation type="submission" date="2019-06" db="EMBL/GenBank/DDBJ databases">
        <title>Whole genome shotgun sequence of Acetobacter peroxydans NBRC 13755.</title>
        <authorList>
            <person name="Hosoyama A."/>
            <person name="Uohara A."/>
            <person name="Ohji S."/>
            <person name="Ichikawa N."/>
        </authorList>
    </citation>
    <scope>NUCLEOTIDE SEQUENCE [LARGE SCALE GENOMIC DNA]</scope>
    <source>
        <strain evidence="8 9">NBRC 13755</strain>
    </source>
</reference>
<dbReference type="InterPro" id="IPR016166">
    <property type="entry name" value="FAD-bd_PCMH"/>
</dbReference>
<dbReference type="GO" id="GO:0005506">
    <property type="term" value="F:iron ion binding"/>
    <property type="evidence" value="ECO:0007669"/>
    <property type="project" value="InterPro"/>
</dbReference>
<dbReference type="InterPro" id="IPR036884">
    <property type="entry name" value="2Fe-2S-bd_dom_sf"/>
</dbReference>
<feature type="domain" description="2Fe-2S ferredoxin-type" evidence="6">
    <location>
        <begin position="3"/>
        <end position="88"/>
    </location>
</feature>
<dbReference type="InterPro" id="IPR006058">
    <property type="entry name" value="2Fe2S_fd_BS"/>
</dbReference>
<dbReference type="InterPro" id="IPR036683">
    <property type="entry name" value="CO_DH_flav_C_dom_sf"/>
</dbReference>
<keyword evidence="1" id="KW-0285">Flavoprotein</keyword>
<dbReference type="CDD" id="cd00207">
    <property type="entry name" value="fer2"/>
    <property type="match status" value="1"/>
</dbReference>
<dbReference type="InterPro" id="IPR014307">
    <property type="entry name" value="Xanthine_DH_ssu"/>
</dbReference>
<dbReference type="PIRSF" id="PIRSF036557">
    <property type="entry name" value="XdhA_RC"/>
    <property type="match status" value="1"/>
</dbReference>
<dbReference type="PANTHER" id="PTHR45444">
    <property type="entry name" value="XANTHINE DEHYDROGENASE"/>
    <property type="match status" value="1"/>
</dbReference>
<dbReference type="Pfam" id="PF03450">
    <property type="entry name" value="CO_deh_flav_C"/>
    <property type="match status" value="1"/>
</dbReference>
<dbReference type="InterPro" id="IPR036010">
    <property type="entry name" value="2Fe-2S_ferredoxin-like_sf"/>
</dbReference>
<evidence type="ECO:0000256" key="1">
    <source>
        <dbReference type="ARBA" id="ARBA00022630"/>
    </source>
</evidence>
<keyword evidence="4" id="KW-0560">Oxidoreductase</keyword>
<dbReference type="RefSeq" id="WP_141377495.1">
    <property type="nucleotide sequence ID" value="NZ_BAPL01000022.1"/>
</dbReference>
<evidence type="ECO:0000256" key="5">
    <source>
        <dbReference type="ARBA" id="ARBA00023004"/>
    </source>
</evidence>
<dbReference type="InterPro" id="IPR001041">
    <property type="entry name" value="2Fe-2S_ferredoxin-type"/>
</dbReference>
<evidence type="ECO:0000256" key="3">
    <source>
        <dbReference type="ARBA" id="ARBA00022827"/>
    </source>
</evidence>
<dbReference type="InterPro" id="IPR005107">
    <property type="entry name" value="CO_DH_flav_C"/>
</dbReference>
<evidence type="ECO:0000313" key="9">
    <source>
        <dbReference type="Proteomes" id="UP000317730"/>
    </source>
</evidence>
<sequence length="497" mass="53957">MRQHVRFYLGDRLHELEGISPSLTLLDWLREHQGRTGTKEGCNEGDCGACTVMVVRSEHDRLQWRAVNACIQFLWMLDGAQVFTVEDLAASDGILHPVQQAMVELHGSQCGFCTPGFVMSMAAHLRNGGALDDAAINAALAGNLCRCTGYAPIVRAMRRASELAGEQGDPFDAEETAIRARLGRLREDEPLDMMTAAGRISLPTDSATLAALYARNPSAVLVAGATDVGLWVTKQQRDFGHVIAVRTARDLNRMEQGPQGLWIGAAVTYTDAMAALIALLPEAQETLRRIGSTQVRNSATVCGNIGNASPIGDGPPLFIAAGAILHLRKGEARRCVCLEEYFLDYGRQDRQPGEFIEGVFVPTQPQNAVFRAYKVSKRFDQDISAVMGAFSLEFGRDGLIAQARLAFGGMAGVPRRAVAAERALIGRAWNSAARDAAMEAVREDFSPLSDMRGSAWYRTTITANLLSRFFEETAEGQQVCLEGWRTVVPGVARGTGL</sequence>
<evidence type="ECO:0000259" key="6">
    <source>
        <dbReference type="PROSITE" id="PS51085"/>
    </source>
</evidence>
<keyword evidence="9" id="KW-1185">Reference proteome</keyword>
<protein>
    <submittedName>
        <fullName evidence="8">Xanthine dehydrogenase small subunit</fullName>
    </submittedName>
</protein>
<dbReference type="GO" id="GO:0071949">
    <property type="term" value="F:FAD binding"/>
    <property type="evidence" value="ECO:0007669"/>
    <property type="project" value="InterPro"/>
</dbReference>
<dbReference type="Gene3D" id="3.30.390.50">
    <property type="entry name" value="CO dehydrogenase flavoprotein, C-terminal domain"/>
    <property type="match status" value="1"/>
</dbReference>
<dbReference type="PANTHER" id="PTHR45444:SF3">
    <property type="entry name" value="XANTHINE DEHYDROGENASE"/>
    <property type="match status" value="1"/>
</dbReference>
<dbReference type="InterPro" id="IPR002888">
    <property type="entry name" value="2Fe-2S-bd"/>
</dbReference>
<gene>
    <name evidence="8" type="ORF">APE01nite_21870</name>
</gene>
<dbReference type="SUPFAM" id="SSF47741">
    <property type="entry name" value="CO dehydrogenase ISP C-domain like"/>
    <property type="match status" value="1"/>
</dbReference>
<dbReference type="OrthoDB" id="9792018at2"/>
<accession>A0A4Y3TZE4</accession>